<dbReference type="SUPFAM" id="SSF160240">
    <property type="entry name" value="Cation efflux protein cytoplasmic domain-like"/>
    <property type="match status" value="1"/>
</dbReference>
<dbReference type="NCBIfam" id="TIGR01297">
    <property type="entry name" value="CDF"/>
    <property type="match status" value="1"/>
</dbReference>
<feature type="transmembrane region" description="Helical" evidence="7">
    <location>
        <begin position="43"/>
        <end position="62"/>
    </location>
</feature>
<evidence type="ECO:0000256" key="6">
    <source>
        <dbReference type="ARBA" id="ARBA00023136"/>
    </source>
</evidence>
<keyword evidence="6 7" id="KW-0472">Membrane</keyword>
<feature type="domain" description="Cation efflux protein transmembrane" evidence="8">
    <location>
        <begin position="15"/>
        <end position="207"/>
    </location>
</feature>
<comment type="subcellular location">
    <subcellularLocation>
        <location evidence="1">Membrane</location>
        <topology evidence="1">Multi-pass membrane protein</topology>
    </subcellularLocation>
</comment>
<dbReference type="InterPro" id="IPR050291">
    <property type="entry name" value="CDF_Transporter"/>
</dbReference>
<feature type="transmembrane region" description="Helical" evidence="7">
    <location>
        <begin position="176"/>
        <end position="195"/>
    </location>
</feature>
<proteinExistence type="inferred from homology"/>
<dbReference type="PANTHER" id="PTHR43840">
    <property type="entry name" value="MITOCHONDRIAL METAL TRANSPORTER 1-RELATED"/>
    <property type="match status" value="1"/>
</dbReference>
<dbReference type="InterPro" id="IPR027469">
    <property type="entry name" value="Cation_efflux_TMD_sf"/>
</dbReference>
<dbReference type="AlphaFoldDB" id="A0A1M5EQB4"/>
<dbReference type="GO" id="GO:0015093">
    <property type="term" value="F:ferrous iron transmembrane transporter activity"/>
    <property type="evidence" value="ECO:0007669"/>
    <property type="project" value="TreeGrafter"/>
</dbReference>
<feature type="transmembrane region" description="Helical" evidence="7">
    <location>
        <begin position="83"/>
        <end position="102"/>
    </location>
</feature>
<keyword evidence="5 7" id="KW-1133">Transmembrane helix</keyword>
<organism evidence="10 11">
    <name type="scientific">Desulfacinum infernum DSM 9756</name>
    <dbReference type="NCBI Taxonomy" id="1121391"/>
    <lineage>
        <taxon>Bacteria</taxon>
        <taxon>Pseudomonadati</taxon>
        <taxon>Thermodesulfobacteriota</taxon>
        <taxon>Syntrophobacteria</taxon>
        <taxon>Syntrophobacterales</taxon>
        <taxon>Syntrophobacteraceae</taxon>
        <taxon>Desulfacinum</taxon>
    </lineage>
</organism>
<dbReference type="InterPro" id="IPR027470">
    <property type="entry name" value="Cation_efflux_CTD"/>
</dbReference>
<feature type="domain" description="Cation efflux protein cytoplasmic" evidence="9">
    <location>
        <begin position="216"/>
        <end position="290"/>
    </location>
</feature>
<keyword evidence="3" id="KW-0813">Transport</keyword>
<dbReference type="SUPFAM" id="SSF161111">
    <property type="entry name" value="Cation efflux protein transmembrane domain-like"/>
    <property type="match status" value="1"/>
</dbReference>
<evidence type="ECO:0000259" key="9">
    <source>
        <dbReference type="Pfam" id="PF16916"/>
    </source>
</evidence>
<evidence type="ECO:0000256" key="2">
    <source>
        <dbReference type="ARBA" id="ARBA00008114"/>
    </source>
</evidence>
<dbReference type="GO" id="GO:0015341">
    <property type="term" value="F:zinc efflux antiporter activity"/>
    <property type="evidence" value="ECO:0007669"/>
    <property type="project" value="TreeGrafter"/>
</dbReference>
<evidence type="ECO:0000256" key="5">
    <source>
        <dbReference type="ARBA" id="ARBA00022989"/>
    </source>
</evidence>
<dbReference type="RefSeq" id="WP_073040351.1">
    <property type="nucleotide sequence ID" value="NZ_FQVB01000028.1"/>
</dbReference>
<feature type="transmembrane region" description="Helical" evidence="7">
    <location>
        <begin position="12"/>
        <end position="31"/>
    </location>
</feature>
<name>A0A1M5EQB4_9BACT</name>
<evidence type="ECO:0000256" key="4">
    <source>
        <dbReference type="ARBA" id="ARBA00022692"/>
    </source>
</evidence>
<accession>A0A1M5EQB4</accession>
<dbReference type="Proteomes" id="UP000184076">
    <property type="component" value="Unassembled WGS sequence"/>
</dbReference>
<evidence type="ECO:0000259" key="8">
    <source>
        <dbReference type="Pfam" id="PF01545"/>
    </source>
</evidence>
<dbReference type="GO" id="GO:0015086">
    <property type="term" value="F:cadmium ion transmembrane transporter activity"/>
    <property type="evidence" value="ECO:0007669"/>
    <property type="project" value="TreeGrafter"/>
</dbReference>
<evidence type="ECO:0000256" key="7">
    <source>
        <dbReference type="SAM" id="Phobius"/>
    </source>
</evidence>
<feature type="transmembrane region" description="Helical" evidence="7">
    <location>
        <begin position="148"/>
        <end position="170"/>
    </location>
</feature>
<dbReference type="GO" id="GO:0006882">
    <property type="term" value="P:intracellular zinc ion homeostasis"/>
    <property type="evidence" value="ECO:0007669"/>
    <property type="project" value="TreeGrafter"/>
</dbReference>
<dbReference type="GO" id="GO:0005886">
    <property type="term" value="C:plasma membrane"/>
    <property type="evidence" value="ECO:0007669"/>
    <property type="project" value="TreeGrafter"/>
</dbReference>
<dbReference type="InterPro" id="IPR058533">
    <property type="entry name" value="Cation_efflux_TM"/>
</dbReference>
<dbReference type="InterPro" id="IPR036837">
    <property type="entry name" value="Cation_efflux_CTD_sf"/>
</dbReference>
<evidence type="ECO:0000313" key="10">
    <source>
        <dbReference type="EMBL" id="SHF81478.1"/>
    </source>
</evidence>
<dbReference type="Gene3D" id="1.20.1510.10">
    <property type="entry name" value="Cation efflux protein transmembrane domain"/>
    <property type="match status" value="1"/>
</dbReference>
<evidence type="ECO:0000256" key="1">
    <source>
        <dbReference type="ARBA" id="ARBA00004141"/>
    </source>
</evidence>
<dbReference type="Gene3D" id="3.30.70.1350">
    <property type="entry name" value="Cation efflux protein, cytoplasmic domain"/>
    <property type="match status" value="1"/>
</dbReference>
<dbReference type="PANTHER" id="PTHR43840:SF15">
    <property type="entry name" value="MITOCHONDRIAL METAL TRANSPORTER 1-RELATED"/>
    <property type="match status" value="1"/>
</dbReference>
<gene>
    <name evidence="10" type="ORF">SAMN02745206_02704</name>
</gene>
<feature type="transmembrane region" description="Helical" evidence="7">
    <location>
        <begin position="117"/>
        <end position="136"/>
    </location>
</feature>
<reference evidence="11" key="1">
    <citation type="submission" date="2016-11" db="EMBL/GenBank/DDBJ databases">
        <authorList>
            <person name="Varghese N."/>
            <person name="Submissions S."/>
        </authorList>
    </citation>
    <scope>NUCLEOTIDE SEQUENCE [LARGE SCALE GENOMIC DNA]</scope>
    <source>
        <strain evidence="11">DSM 9756</strain>
    </source>
</reference>
<comment type="similarity">
    <text evidence="2">Belongs to the cation diffusion facilitator (CDF) transporter (TC 2.A.4) family.</text>
</comment>
<dbReference type="EMBL" id="FQVB01000028">
    <property type="protein sequence ID" value="SHF81478.1"/>
    <property type="molecule type" value="Genomic_DNA"/>
</dbReference>
<evidence type="ECO:0000313" key="11">
    <source>
        <dbReference type="Proteomes" id="UP000184076"/>
    </source>
</evidence>
<protein>
    <submittedName>
        <fullName evidence="10">Cation diffusion facilitator family transporter</fullName>
    </submittedName>
</protein>
<sequence>MEQKLFRQRLTAVSLSVAVGAFLLLFKFYIYRLTRSTAVLSDALESIINVIASGFALWSVVLSAKPPDADHPYGHGKIEYFSAGFEGALIVIAAVGIFLSAWKQLGAPRPLSHLDRGLLLLLAASAVNLGLGIFLIRTGKRTQSIPLVADGTHVITDVATSAGVILGLLLVKFTGWYWLDGAVAILVGAHILYSGGRLLKESFSRLMDASDPALLEEIGRLLTSRRRENWIDIHRLRAWRSGQRLYVDFHLILPRDLSIYEAHREVLELEQAFRNRFGEQAEVFIHIDPCRDPQCPICSRERCKQRSRPTHALQLWDQEHLTTEFRKGQSS</sequence>
<evidence type="ECO:0000256" key="3">
    <source>
        <dbReference type="ARBA" id="ARBA00022448"/>
    </source>
</evidence>
<keyword evidence="4 7" id="KW-0812">Transmembrane</keyword>
<dbReference type="InterPro" id="IPR002524">
    <property type="entry name" value="Cation_efflux"/>
</dbReference>
<dbReference type="STRING" id="1121391.SAMN02745206_02704"/>
<keyword evidence="11" id="KW-1185">Reference proteome</keyword>
<dbReference type="Pfam" id="PF16916">
    <property type="entry name" value="ZT_dimer"/>
    <property type="match status" value="1"/>
</dbReference>
<dbReference type="Pfam" id="PF01545">
    <property type="entry name" value="Cation_efflux"/>
    <property type="match status" value="1"/>
</dbReference>